<dbReference type="GO" id="GO:0042148">
    <property type="term" value="P:DNA strand invasion"/>
    <property type="evidence" value="ECO:0007669"/>
    <property type="project" value="TreeGrafter"/>
</dbReference>
<dbReference type="Gene3D" id="3.40.50.300">
    <property type="entry name" value="P-loop containing nucleotide triphosphate hydrolases"/>
    <property type="match status" value="1"/>
</dbReference>
<dbReference type="PANTHER" id="PTHR46644">
    <property type="entry name" value="DNA REPAIR PROTEIN XRCC2"/>
    <property type="match status" value="1"/>
</dbReference>
<evidence type="ECO:0008006" key="3">
    <source>
        <dbReference type="Google" id="ProtNLM"/>
    </source>
</evidence>
<dbReference type="GO" id="GO:0000400">
    <property type="term" value="F:four-way junction DNA binding"/>
    <property type="evidence" value="ECO:0007669"/>
    <property type="project" value="TreeGrafter"/>
</dbReference>
<sequence length="316" mass="34311">MLQAIPSESLFSFLTTVRTAALPPDPALQLGPLCWGDVFEIQGSSGSGKSQLVYAMLATCIMPLSHNSAALGGWGKAAVLFDTDGTFDARQFRENFLLHLVRAFSRSNAFPDDAQLLAIAAEALQRLHVIRPASSAQLAASIHHLPVYHKKHMADADIALVAVDSLSAFYWPDRFAAEQPHTHSIPNNSTPLHHVLTALQAFRISHRPITILTNWGLALANTAESSVDPLTAYKQHLPSFPSFPPITATHNLPFDMPSSILPLTHHITLFLAPIPPFHGDASFINRGQGEVIGYIRKPGSSQVVRFAVDILSNDGL</sequence>
<dbReference type="GO" id="GO:0000724">
    <property type="term" value="P:double-strand break repair via homologous recombination"/>
    <property type="evidence" value="ECO:0007669"/>
    <property type="project" value="InterPro"/>
</dbReference>
<dbReference type="CDD" id="cd19490">
    <property type="entry name" value="XRCC2"/>
    <property type="match status" value="1"/>
</dbReference>
<dbReference type="GO" id="GO:0033063">
    <property type="term" value="C:Rad51B-Rad51C-Rad51D-XRCC2 complex"/>
    <property type="evidence" value="ECO:0007669"/>
    <property type="project" value="InterPro"/>
</dbReference>
<reference evidence="1" key="1">
    <citation type="submission" date="2023-03" db="EMBL/GenBank/DDBJ databases">
        <title>Massive genome expansion in bonnet fungi (Mycena s.s.) driven by repeated elements and novel gene families across ecological guilds.</title>
        <authorList>
            <consortium name="Lawrence Berkeley National Laboratory"/>
            <person name="Harder C.B."/>
            <person name="Miyauchi S."/>
            <person name="Viragh M."/>
            <person name="Kuo A."/>
            <person name="Thoen E."/>
            <person name="Andreopoulos B."/>
            <person name="Lu D."/>
            <person name="Skrede I."/>
            <person name="Drula E."/>
            <person name="Henrissat B."/>
            <person name="Morin E."/>
            <person name="Kohler A."/>
            <person name="Barry K."/>
            <person name="LaButti K."/>
            <person name="Morin E."/>
            <person name="Salamov A."/>
            <person name="Lipzen A."/>
            <person name="Mereny Z."/>
            <person name="Hegedus B."/>
            <person name="Baldrian P."/>
            <person name="Stursova M."/>
            <person name="Weitz H."/>
            <person name="Taylor A."/>
            <person name="Grigoriev I.V."/>
            <person name="Nagy L.G."/>
            <person name="Martin F."/>
            <person name="Kauserud H."/>
        </authorList>
    </citation>
    <scope>NUCLEOTIDE SEQUENCE</scope>
    <source>
        <strain evidence="1">9144</strain>
    </source>
</reference>
<dbReference type="GO" id="GO:0005657">
    <property type="term" value="C:replication fork"/>
    <property type="evidence" value="ECO:0007669"/>
    <property type="project" value="InterPro"/>
</dbReference>
<proteinExistence type="predicted"/>
<dbReference type="AlphaFoldDB" id="A0AAD6YP21"/>
<name>A0AAD6YP21_9AGAR</name>
<keyword evidence="2" id="KW-1185">Reference proteome</keyword>
<evidence type="ECO:0000313" key="2">
    <source>
        <dbReference type="Proteomes" id="UP001219525"/>
    </source>
</evidence>
<gene>
    <name evidence="1" type="ORF">GGX14DRAFT_638571</name>
</gene>
<dbReference type="Proteomes" id="UP001219525">
    <property type="component" value="Unassembled WGS sequence"/>
</dbReference>
<comment type="caution">
    <text evidence="1">The sequence shown here is derived from an EMBL/GenBank/DDBJ whole genome shotgun (WGS) entry which is preliminary data.</text>
</comment>
<dbReference type="EMBL" id="JARJCW010000004">
    <property type="protein sequence ID" value="KAJ7225414.1"/>
    <property type="molecule type" value="Genomic_DNA"/>
</dbReference>
<dbReference type="GO" id="GO:0005815">
    <property type="term" value="C:microtubule organizing center"/>
    <property type="evidence" value="ECO:0007669"/>
    <property type="project" value="TreeGrafter"/>
</dbReference>
<organism evidence="1 2">
    <name type="scientific">Mycena pura</name>
    <dbReference type="NCBI Taxonomy" id="153505"/>
    <lineage>
        <taxon>Eukaryota</taxon>
        <taxon>Fungi</taxon>
        <taxon>Dikarya</taxon>
        <taxon>Basidiomycota</taxon>
        <taxon>Agaricomycotina</taxon>
        <taxon>Agaricomycetes</taxon>
        <taxon>Agaricomycetidae</taxon>
        <taxon>Agaricales</taxon>
        <taxon>Marasmiineae</taxon>
        <taxon>Mycenaceae</taxon>
        <taxon>Mycena</taxon>
    </lineage>
</organism>
<accession>A0AAD6YP21</accession>
<dbReference type="InterPro" id="IPR030547">
    <property type="entry name" value="XRCC2"/>
</dbReference>
<dbReference type="PANTHER" id="PTHR46644:SF2">
    <property type="entry name" value="DNA REPAIR PROTEIN XRCC2"/>
    <property type="match status" value="1"/>
</dbReference>
<protein>
    <recommendedName>
        <fullName evidence="3">DNA recombination and repair protein Rad51-like C-terminal domain-containing protein</fullName>
    </recommendedName>
</protein>
<dbReference type="InterPro" id="IPR027417">
    <property type="entry name" value="P-loop_NTPase"/>
</dbReference>
<evidence type="ECO:0000313" key="1">
    <source>
        <dbReference type="EMBL" id="KAJ7225414.1"/>
    </source>
</evidence>
<dbReference type="SUPFAM" id="SSF52540">
    <property type="entry name" value="P-loop containing nucleoside triphosphate hydrolases"/>
    <property type="match status" value="1"/>
</dbReference>